<reference evidence="2" key="1">
    <citation type="submission" date="2011-01" db="EMBL/GenBank/DDBJ databases">
        <title>Complete sequence of chromosome of Acidobacterium sp. MP5ACTX9.</title>
        <authorList>
            <consortium name="US DOE Joint Genome Institute"/>
            <person name="Lucas S."/>
            <person name="Copeland A."/>
            <person name="Lapidus A."/>
            <person name="Cheng J.-F."/>
            <person name="Goodwin L."/>
            <person name="Pitluck S."/>
            <person name="Teshima H."/>
            <person name="Detter J.C."/>
            <person name="Han C."/>
            <person name="Tapia R."/>
            <person name="Land M."/>
            <person name="Hauser L."/>
            <person name="Kyrpides N."/>
            <person name="Ivanova N."/>
            <person name="Ovchinnikova G."/>
            <person name="Pagani I."/>
            <person name="Rawat S.R."/>
            <person name="Mannisto M."/>
            <person name="Haggblom M.M."/>
            <person name="Woyke T."/>
        </authorList>
    </citation>
    <scope>NUCLEOTIDE SEQUENCE [LARGE SCALE GENOMIC DNA]</scope>
    <source>
        <strain evidence="2">MP5ACTX9</strain>
    </source>
</reference>
<gene>
    <name evidence="1" type="ordered locus">AciX9_2627</name>
</gene>
<accession>E8WWI8</accession>
<proteinExistence type="predicted"/>
<dbReference type="Proteomes" id="UP000000343">
    <property type="component" value="Chromosome"/>
</dbReference>
<dbReference type="eggNOG" id="COG4104">
    <property type="taxonomic scope" value="Bacteria"/>
</dbReference>
<dbReference type="PaxDb" id="1198114-AciX9_2627"/>
<keyword evidence="2" id="KW-1185">Reference proteome</keyword>
<sequence>MPPAARVTDMHTCPMVTVLVPHVGGPILPPGAPTVLIGFLPAATVTNMVTCVGPPDIIVKGSAGVFINFLPAARMGDMTAHGGVIILGEPTVMIGEIGSPSPGAGGLGGIVAGLAAAIVKDFNKAIASVYAAGTGAIDALTAKTIQLAAQFLAGKKSTRAFLLDHSPHDTTQLPYDGKVIGSGCQPTEPGTVATAPGVRPAKCPDPSKTIPKVYFANGINTKFAGDGASMCATMQNIANQTCAEVVGIYGATEGMLPDLDQAVDEISKTSDSKQVSTLTDLVYGAASKDPPDPLNLIVHSRGGLATQEALDHAKSAMLAGDMSPAQVSQALSKVNISAYGTAVQGWPVGPVYSKLNNVADPVPAAMKGAQSAFQSATNADNDPTPTGYINEPQLNPINAHSLDSIYAKYMPQAPGPRDCNCS</sequence>
<dbReference type="AlphaFoldDB" id="E8WWI8"/>
<evidence type="ECO:0000313" key="2">
    <source>
        <dbReference type="Proteomes" id="UP000000343"/>
    </source>
</evidence>
<dbReference type="RefSeq" id="WP_013580967.1">
    <property type="nucleotide sequence ID" value="NC_015064.1"/>
</dbReference>
<evidence type="ECO:0000313" key="1">
    <source>
        <dbReference type="EMBL" id="ADW69652.1"/>
    </source>
</evidence>
<dbReference type="Pfam" id="PF05488">
    <property type="entry name" value="PAAR_motif"/>
    <property type="match status" value="1"/>
</dbReference>
<dbReference type="EMBL" id="CP002480">
    <property type="protein sequence ID" value="ADW69652.1"/>
    <property type="molecule type" value="Genomic_DNA"/>
</dbReference>
<dbReference type="CDD" id="cd14738">
    <property type="entry name" value="PAAR_2"/>
    <property type="match status" value="1"/>
</dbReference>
<dbReference type="OrthoDB" id="9807902at2"/>
<dbReference type="Gene3D" id="2.60.200.60">
    <property type="match status" value="2"/>
</dbReference>
<protein>
    <submittedName>
        <fullName evidence="1">PAAR repeat-containing protein</fullName>
    </submittedName>
</protein>
<dbReference type="STRING" id="1198114.AciX9_2627"/>
<name>E8WWI8_GRATM</name>
<dbReference type="HOGENOM" id="CLU_650149_0_0_0"/>
<dbReference type="InterPro" id="IPR008727">
    <property type="entry name" value="PAAR_motif"/>
</dbReference>
<organism evidence="2">
    <name type="scientific">Granulicella tundricola (strain ATCC BAA-1859 / DSM 23138 / MP5ACTX9)</name>
    <dbReference type="NCBI Taxonomy" id="1198114"/>
    <lineage>
        <taxon>Bacteria</taxon>
        <taxon>Pseudomonadati</taxon>
        <taxon>Acidobacteriota</taxon>
        <taxon>Terriglobia</taxon>
        <taxon>Terriglobales</taxon>
        <taxon>Acidobacteriaceae</taxon>
        <taxon>Granulicella</taxon>
    </lineage>
</organism>
<dbReference type="KEGG" id="acm:AciX9_2627"/>